<dbReference type="InterPro" id="IPR051449">
    <property type="entry name" value="ABC-2_transporter_component"/>
</dbReference>
<name>A0A2M8QBL7_9CHLR</name>
<feature type="domain" description="ABC-2 type transporter transmembrane" evidence="7">
    <location>
        <begin position="20"/>
        <end position="369"/>
    </location>
</feature>
<gene>
    <name evidence="8" type="ORF">CUN48_10050</name>
</gene>
<dbReference type="InterPro" id="IPR013525">
    <property type="entry name" value="ABC2_TM"/>
</dbReference>
<proteinExistence type="predicted"/>
<dbReference type="GO" id="GO:0140359">
    <property type="term" value="F:ABC-type transporter activity"/>
    <property type="evidence" value="ECO:0007669"/>
    <property type="project" value="InterPro"/>
</dbReference>
<dbReference type="Proteomes" id="UP000230790">
    <property type="component" value="Unassembled WGS sequence"/>
</dbReference>
<evidence type="ECO:0000256" key="4">
    <source>
        <dbReference type="ARBA" id="ARBA00022989"/>
    </source>
</evidence>
<keyword evidence="3 6" id="KW-0812">Transmembrane</keyword>
<comment type="caution">
    <text evidence="8">The sequence shown here is derived from an EMBL/GenBank/DDBJ whole genome shotgun (WGS) entry which is preliminary data.</text>
</comment>
<dbReference type="PANTHER" id="PTHR30294">
    <property type="entry name" value="MEMBRANE COMPONENT OF ABC TRANSPORTER YHHJ-RELATED"/>
    <property type="match status" value="1"/>
</dbReference>
<evidence type="ECO:0000259" key="7">
    <source>
        <dbReference type="Pfam" id="PF12698"/>
    </source>
</evidence>
<evidence type="ECO:0000256" key="5">
    <source>
        <dbReference type="ARBA" id="ARBA00023136"/>
    </source>
</evidence>
<dbReference type="Pfam" id="PF12698">
    <property type="entry name" value="ABC2_membrane_3"/>
    <property type="match status" value="1"/>
</dbReference>
<dbReference type="EMBL" id="PGTN01000063">
    <property type="protein sequence ID" value="PJF47184.1"/>
    <property type="molecule type" value="Genomic_DNA"/>
</dbReference>
<organism evidence="8 9">
    <name type="scientific">Candidatus Thermofonsia Clade 3 bacterium</name>
    <dbReference type="NCBI Taxonomy" id="2364212"/>
    <lineage>
        <taxon>Bacteria</taxon>
        <taxon>Bacillati</taxon>
        <taxon>Chloroflexota</taxon>
        <taxon>Candidatus Thermofontia</taxon>
        <taxon>Candidatus Thermofonsia Clade 3</taxon>
    </lineage>
</organism>
<protein>
    <recommendedName>
        <fullName evidence="7">ABC-2 type transporter transmembrane domain-containing protein</fullName>
    </recommendedName>
</protein>
<evidence type="ECO:0000256" key="1">
    <source>
        <dbReference type="ARBA" id="ARBA00004651"/>
    </source>
</evidence>
<keyword evidence="5 6" id="KW-0472">Membrane</keyword>
<evidence type="ECO:0000256" key="2">
    <source>
        <dbReference type="ARBA" id="ARBA00022475"/>
    </source>
</evidence>
<keyword evidence="2" id="KW-1003">Cell membrane</keyword>
<feature type="transmembrane region" description="Helical" evidence="6">
    <location>
        <begin position="237"/>
        <end position="256"/>
    </location>
</feature>
<dbReference type="GO" id="GO:0005886">
    <property type="term" value="C:plasma membrane"/>
    <property type="evidence" value="ECO:0007669"/>
    <property type="project" value="UniProtKB-SubCell"/>
</dbReference>
<keyword evidence="4 6" id="KW-1133">Transmembrane helix</keyword>
<evidence type="ECO:0000313" key="8">
    <source>
        <dbReference type="EMBL" id="PJF47184.1"/>
    </source>
</evidence>
<dbReference type="PANTHER" id="PTHR30294:SF29">
    <property type="entry name" value="MULTIDRUG ABC TRANSPORTER PERMEASE YBHS-RELATED"/>
    <property type="match status" value="1"/>
</dbReference>
<feature type="transmembrane region" description="Helical" evidence="6">
    <location>
        <begin position="268"/>
        <end position="294"/>
    </location>
</feature>
<comment type="subcellular location">
    <subcellularLocation>
        <location evidence="1">Cell membrane</location>
        <topology evidence="1">Multi-pass membrane protein</topology>
    </subcellularLocation>
</comment>
<dbReference type="AlphaFoldDB" id="A0A2M8QBL7"/>
<feature type="transmembrane region" description="Helical" evidence="6">
    <location>
        <begin position="21"/>
        <end position="51"/>
    </location>
</feature>
<feature type="transmembrane region" description="Helical" evidence="6">
    <location>
        <begin position="300"/>
        <end position="317"/>
    </location>
</feature>
<evidence type="ECO:0000313" key="9">
    <source>
        <dbReference type="Proteomes" id="UP000230790"/>
    </source>
</evidence>
<sequence length="402" mass="43343">MSKTWVVLKHEFRTIVSKPSFWFGIIGLPIIIGAVIVVISLISGVATAAVATQRTSQSNLPHGFVDYAGIVRRADDGFERFAGEPEAERALRSGAIEAFYVIPADYMQTGQVRMVTKELDDSPLGPRRRVGAFQRMVNRNLLDDEALWTQLDRQVNITQSESAATVRTRTGPSFGGFSPLVYGVAVLFFTILITASAYLMQSVTTEKENRVIEILMSSVSPADLLAGKILGLSLVGLIQMVLWFGSAILALTRLPFLSEVIGPISPAAVLLTALFFVLSYFVYASLLAGLGALMPGSREAAQYTFLVSLPLFVPLYLNTAITAEPNGPLAVALSLIPFTSPLVMPMRLFGTSVPPLEVAISLALLAGLVYLAIQASARAFRAQALLSGSKPTLKQVIAAFFR</sequence>
<accession>A0A2M8QBL7</accession>
<reference evidence="8 9" key="1">
    <citation type="submission" date="2017-11" db="EMBL/GenBank/DDBJ databases">
        <title>Evolution of Phototrophy in the Chloroflexi Phylum Driven by Horizontal Gene Transfer.</title>
        <authorList>
            <person name="Ward L.M."/>
            <person name="Hemp J."/>
            <person name="Shih P.M."/>
            <person name="Mcglynn S.E."/>
            <person name="Fischer W."/>
        </authorList>
    </citation>
    <scope>NUCLEOTIDE SEQUENCE [LARGE SCALE GENOMIC DNA]</scope>
    <source>
        <strain evidence="8">JP3_7</strain>
    </source>
</reference>
<evidence type="ECO:0000256" key="3">
    <source>
        <dbReference type="ARBA" id="ARBA00022692"/>
    </source>
</evidence>
<evidence type="ECO:0000256" key="6">
    <source>
        <dbReference type="SAM" id="Phobius"/>
    </source>
</evidence>
<feature type="transmembrane region" description="Helical" evidence="6">
    <location>
        <begin position="180"/>
        <end position="199"/>
    </location>
</feature>
<feature type="transmembrane region" description="Helical" evidence="6">
    <location>
        <begin position="355"/>
        <end position="373"/>
    </location>
</feature>